<dbReference type="HOGENOM" id="CLU_068384_1_0_2"/>
<name>F0LKB7_THEBM</name>
<keyword evidence="1" id="KW-0812">Transmembrane</keyword>
<dbReference type="EMBL" id="CP002372">
    <property type="protein sequence ID" value="ADT83575.1"/>
    <property type="molecule type" value="Genomic_DNA"/>
</dbReference>
<feature type="transmembrane region" description="Helical" evidence="1">
    <location>
        <begin position="167"/>
        <end position="190"/>
    </location>
</feature>
<evidence type="ECO:0000313" key="3">
    <source>
        <dbReference type="Proteomes" id="UP000007478"/>
    </source>
</evidence>
<keyword evidence="1" id="KW-0472">Membrane</keyword>
<dbReference type="PANTHER" id="PTHR43471:SF13">
    <property type="entry name" value="ABC-2 TYPE TRANSPORT SYSTEM PERMEASE PROTEIN"/>
    <property type="match status" value="1"/>
</dbReference>
<feature type="transmembrane region" description="Helical" evidence="1">
    <location>
        <begin position="283"/>
        <end position="307"/>
    </location>
</feature>
<sequence length="315" mass="34977">MDDEEGREEMNVFNIAMKEFYVSIKSKRFVIILLLYVIYLLLVAYALRNHLAELSKPTVGTTNLEPFGTRGEVFQTPLSMMLIANFSFFTIIGGIMGASLGADAINREIETGTIKTLLGHPVYRDEVINGKFLGNGLVLGITVMVGYLFTVAYLLIIGIPIDGESFFRGLIAFLVTLLYSLTFLSIAILISTMVRKPETSMLISIGLAIFLTLVYGIIVSLIAEHLAGEMPPYGPAFRVWRENVLLWEQRLHLINPAHHYAALVLAVFAGDRIANSYLPLSEVLALALNNLAMLVVFLMLPFALAYVRFMTSDLN</sequence>
<dbReference type="GO" id="GO:0140359">
    <property type="term" value="F:ABC-type transporter activity"/>
    <property type="evidence" value="ECO:0007669"/>
    <property type="project" value="InterPro"/>
</dbReference>
<keyword evidence="3" id="KW-1185">Reference proteome</keyword>
<accession>F0LKB7</accession>
<feature type="transmembrane region" description="Helical" evidence="1">
    <location>
        <begin position="202"/>
        <end position="223"/>
    </location>
</feature>
<gene>
    <name evidence="2" type="ordered locus">TERMP_00598</name>
</gene>
<dbReference type="KEGG" id="tba:TERMP_00598"/>
<dbReference type="Pfam" id="PF12679">
    <property type="entry name" value="ABC2_membrane_2"/>
    <property type="match status" value="1"/>
</dbReference>
<dbReference type="AlphaFoldDB" id="F0LKB7"/>
<dbReference type="GO" id="GO:0005886">
    <property type="term" value="C:plasma membrane"/>
    <property type="evidence" value="ECO:0007669"/>
    <property type="project" value="UniProtKB-SubCell"/>
</dbReference>
<dbReference type="PATRIC" id="fig|391623.17.peg.599"/>
<organism evidence="2 3">
    <name type="scientific">Thermococcus barophilus (strain DSM 11836 / MP)</name>
    <dbReference type="NCBI Taxonomy" id="391623"/>
    <lineage>
        <taxon>Archaea</taxon>
        <taxon>Methanobacteriati</taxon>
        <taxon>Methanobacteriota</taxon>
        <taxon>Thermococci</taxon>
        <taxon>Thermococcales</taxon>
        <taxon>Thermococcaceae</taxon>
        <taxon>Thermococcus</taxon>
    </lineage>
</organism>
<feature type="transmembrane region" description="Helical" evidence="1">
    <location>
        <begin position="137"/>
        <end position="161"/>
    </location>
</feature>
<dbReference type="PANTHER" id="PTHR43471">
    <property type="entry name" value="ABC TRANSPORTER PERMEASE"/>
    <property type="match status" value="1"/>
</dbReference>
<evidence type="ECO:0000256" key="1">
    <source>
        <dbReference type="SAM" id="Phobius"/>
    </source>
</evidence>
<dbReference type="Proteomes" id="UP000007478">
    <property type="component" value="Chromosome"/>
</dbReference>
<feature type="transmembrane region" description="Helical" evidence="1">
    <location>
        <begin position="29"/>
        <end position="47"/>
    </location>
</feature>
<dbReference type="eggNOG" id="arCOG02436">
    <property type="taxonomic scope" value="Archaea"/>
</dbReference>
<feature type="transmembrane region" description="Helical" evidence="1">
    <location>
        <begin position="78"/>
        <end position="100"/>
    </location>
</feature>
<evidence type="ECO:0000313" key="2">
    <source>
        <dbReference type="EMBL" id="ADT83575.1"/>
    </source>
</evidence>
<dbReference type="GeneID" id="10040916"/>
<protein>
    <submittedName>
        <fullName evidence="2">NOSY-like membrane protein</fullName>
    </submittedName>
</protein>
<dbReference type="RefSeq" id="WP_013466873.1">
    <property type="nucleotide sequence ID" value="NC_014804.1"/>
</dbReference>
<keyword evidence="1" id="KW-1133">Transmembrane helix</keyword>
<proteinExistence type="predicted"/>
<reference evidence="2 3" key="1">
    <citation type="journal article" date="2011" name="J. Bacteriol.">
        <title>Complete genome sequence of the hyperthermophilic, piezophilic, heterotrophic, and carboxydotrophic archaeon Thermococcus barophilus MP.</title>
        <authorList>
            <person name="Vannier P."/>
            <person name="Marteinsson V.T."/>
            <person name="Fridjonsson O.H."/>
            <person name="Oger P."/>
            <person name="Jebbar M."/>
        </authorList>
    </citation>
    <scope>NUCLEOTIDE SEQUENCE [LARGE SCALE GENOMIC DNA]</scope>
    <source>
        <strain evidence="3">DSM 11836 / MP</strain>
    </source>
</reference>